<dbReference type="PIRSF" id="PIRSF000390">
    <property type="entry name" value="PLP_StrS"/>
    <property type="match status" value="1"/>
</dbReference>
<sequence>MNYIKVRNIPFSPPDITDAEIEEVIKAMKSGWITTGPRTKEFERKIAEYIGVNKAVCLNSATAAMELTLRILGIGPGDEVITSAYTYTASASIIDHVGAKIILVDTAPDSFEMDYSKLADAITDKTKAIIPVDIAGKMCDYDTIYKVVERKKELFKTNNEIQGLFNRIIVMADAAHAFGAERKGMKCGQVADFTSFSFHAVKNLTTAEGGAVVWRNDLGLDDEWLYKQFMLYSLHGQSKDALAKTQIGSWEYDIVYPAYKCNMTDILASLGLIQLSRYEGQMERRKGIIKAYDKAFIELGIKNLKHYGEDFASTGHLYLARIPGIGETERNETIINMAEAGIATNVHYKPLPMFTAYKNLGFDIKDYPNAYKQYVNEITLPLHTLLSDEDVEHVCESLKMAIGEVLNRGATVAQ</sequence>
<dbReference type="Gene3D" id="3.40.640.10">
    <property type="entry name" value="Type I PLP-dependent aspartate aminotransferase-like (Major domain)"/>
    <property type="match status" value="1"/>
</dbReference>
<comment type="caution">
    <text evidence="4">The sequence shown here is derived from an EMBL/GenBank/DDBJ whole genome shotgun (WGS) entry which is preliminary data.</text>
</comment>
<dbReference type="InterPro" id="IPR015424">
    <property type="entry name" value="PyrdxlP-dep_Trfase"/>
</dbReference>
<gene>
    <name evidence="4" type="primary">arnB</name>
    <name evidence="4" type="ORF">CLVI_03740</name>
</gene>
<dbReference type="GO" id="GO:0030170">
    <property type="term" value="F:pyridoxal phosphate binding"/>
    <property type="evidence" value="ECO:0007669"/>
    <property type="project" value="TreeGrafter"/>
</dbReference>
<dbReference type="OrthoDB" id="9810913at2"/>
<dbReference type="GO" id="GO:0099620">
    <property type="term" value="F:UDP-4-amino-4-deoxy-L-arabinose aminotransferase"/>
    <property type="evidence" value="ECO:0007669"/>
    <property type="project" value="UniProtKB-EC"/>
</dbReference>
<keyword evidence="2 3" id="KW-0663">Pyridoxal phosphate</keyword>
<evidence type="ECO:0000256" key="3">
    <source>
        <dbReference type="RuleBase" id="RU004508"/>
    </source>
</evidence>
<dbReference type="CDD" id="cd00616">
    <property type="entry name" value="AHBA_syn"/>
    <property type="match status" value="1"/>
</dbReference>
<evidence type="ECO:0000313" key="4">
    <source>
        <dbReference type="EMBL" id="PRR84076.1"/>
    </source>
</evidence>
<accession>A0A2T0BJK6</accession>
<dbReference type="PANTHER" id="PTHR30244:SF34">
    <property type="entry name" value="DTDP-4-AMINO-4,6-DIDEOXYGALACTOSE TRANSAMINASE"/>
    <property type="match status" value="1"/>
</dbReference>
<keyword evidence="4" id="KW-0808">Transferase</keyword>
<evidence type="ECO:0000313" key="5">
    <source>
        <dbReference type="Proteomes" id="UP000239471"/>
    </source>
</evidence>
<dbReference type="Proteomes" id="UP000239471">
    <property type="component" value="Unassembled WGS sequence"/>
</dbReference>
<feature type="active site" description="Proton acceptor" evidence="1">
    <location>
        <position position="202"/>
    </location>
</feature>
<comment type="similarity">
    <text evidence="3">Belongs to the DegT/DnrJ/EryC1 family.</text>
</comment>
<dbReference type="Pfam" id="PF01041">
    <property type="entry name" value="DegT_DnrJ_EryC1"/>
    <property type="match status" value="1"/>
</dbReference>
<dbReference type="InterPro" id="IPR000653">
    <property type="entry name" value="DegT/StrS_aminotransferase"/>
</dbReference>
<dbReference type="EC" id="2.6.1.87" evidence="4"/>
<dbReference type="EMBL" id="PVXQ01000003">
    <property type="protein sequence ID" value="PRR84076.1"/>
    <property type="molecule type" value="Genomic_DNA"/>
</dbReference>
<dbReference type="RefSeq" id="WP_106058417.1">
    <property type="nucleotide sequence ID" value="NZ_PVXQ01000003.1"/>
</dbReference>
<proteinExistence type="inferred from homology"/>
<keyword evidence="4" id="KW-0032">Aminotransferase</keyword>
<dbReference type="FunFam" id="3.40.640.10:FF:000077">
    <property type="entry name" value="Spore coat polysaccharide biosynthesis protein spsC"/>
    <property type="match status" value="1"/>
</dbReference>
<reference evidence="4 5" key="1">
    <citation type="submission" date="2018-03" db="EMBL/GenBank/DDBJ databases">
        <title>Genome sequence of Clostridium vincentii DSM 10228.</title>
        <authorList>
            <person name="Poehlein A."/>
            <person name="Daniel R."/>
        </authorList>
    </citation>
    <scope>NUCLEOTIDE SEQUENCE [LARGE SCALE GENOMIC DNA]</scope>
    <source>
        <strain evidence="4 5">DSM 10228</strain>
    </source>
</reference>
<dbReference type="SUPFAM" id="SSF53383">
    <property type="entry name" value="PLP-dependent transferases"/>
    <property type="match status" value="1"/>
</dbReference>
<evidence type="ECO:0000256" key="1">
    <source>
        <dbReference type="PIRSR" id="PIRSR000390-1"/>
    </source>
</evidence>
<dbReference type="InterPro" id="IPR015422">
    <property type="entry name" value="PyrdxlP-dep_Trfase_small"/>
</dbReference>
<dbReference type="AlphaFoldDB" id="A0A2T0BJK6"/>
<organism evidence="4 5">
    <name type="scientific">Clostridium vincentii</name>
    <dbReference type="NCBI Taxonomy" id="52704"/>
    <lineage>
        <taxon>Bacteria</taxon>
        <taxon>Bacillati</taxon>
        <taxon>Bacillota</taxon>
        <taxon>Clostridia</taxon>
        <taxon>Eubacteriales</taxon>
        <taxon>Clostridiaceae</taxon>
        <taxon>Clostridium</taxon>
    </lineage>
</organism>
<dbReference type="PANTHER" id="PTHR30244">
    <property type="entry name" value="TRANSAMINASE"/>
    <property type="match status" value="1"/>
</dbReference>
<protein>
    <submittedName>
        <fullName evidence="4">UDP-4-amino-4-deoxy-L-arabinose--oxoglutarate aminotransferase</fullName>
        <ecNumber evidence="4">2.6.1.87</ecNumber>
    </submittedName>
</protein>
<dbReference type="Gene3D" id="3.90.1150.10">
    <property type="entry name" value="Aspartate Aminotransferase, domain 1"/>
    <property type="match status" value="1"/>
</dbReference>
<dbReference type="GO" id="GO:0000271">
    <property type="term" value="P:polysaccharide biosynthetic process"/>
    <property type="evidence" value="ECO:0007669"/>
    <property type="project" value="TreeGrafter"/>
</dbReference>
<evidence type="ECO:0000256" key="2">
    <source>
        <dbReference type="PIRSR" id="PIRSR000390-2"/>
    </source>
</evidence>
<keyword evidence="5" id="KW-1185">Reference proteome</keyword>
<dbReference type="InterPro" id="IPR015421">
    <property type="entry name" value="PyrdxlP-dep_Trfase_major"/>
</dbReference>
<name>A0A2T0BJK6_9CLOT</name>
<dbReference type="FunFam" id="3.90.1150.10:FF:000092">
    <property type="entry name" value="Capsular polysaccharide biosynthesis protein"/>
    <property type="match status" value="1"/>
</dbReference>
<feature type="modified residue" description="N6-(pyridoxal phosphate)lysine" evidence="2">
    <location>
        <position position="202"/>
    </location>
</feature>